<evidence type="ECO:0000313" key="2">
    <source>
        <dbReference type="EMBL" id="GBB94866.1"/>
    </source>
</evidence>
<dbReference type="Proteomes" id="UP000247702">
    <property type="component" value="Unassembled WGS sequence"/>
</dbReference>
<dbReference type="STRING" id="94130.A0A2Z6RRP3"/>
<feature type="region of interest" description="Disordered" evidence="1">
    <location>
        <begin position="1"/>
        <end position="23"/>
    </location>
</feature>
<evidence type="ECO:0000313" key="3">
    <source>
        <dbReference type="Proteomes" id="UP000247702"/>
    </source>
</evidence>
<dbReference type="AlphaFoldDB" id="A0A2Z6RRP3"/>
<keyword evidence="3" id="KW-1185">Reference proteome</keyword>
<name>A0A2Z6RRP3_9GLOM</name>
<accession>A0A2Z6RRP3</accession>
<evidence type="ECO:0000256" key="1">
    <source>
        <dbReference type="SAM" id="MobiDB-lite"/>
    </source>
</evidence>
<feature type="compositionally biased region" description="Acidic residues" evidence="1">
    <location>
        <begin position="7"/>
        <end position="23"/>
    </location>
</feature>
<protein>
    <submittedName>
        <fullName evidence="2">Uncharacterized protein</fullName>
    </submittedName>
</protein>
<comment type="caution">
    <text evidence="2">The sequence shown here is derived from an EMBL/GenBank/DDBJ whole genome shotgun (WGS) entry which is preliminary data.</text>
</comment>
<gene>
    <name evidence="2" type="ORF">RclHR1_02430007</name>
</gene>
<proteinExistence type="predicted"/>
<reference evidence="2 3" key="1">
    <citation type="submission" date="2017-11" db="EMBL/GenBank/DDBJ databases">
        <title>The genome of Rhizophagus clarus HR1 reveals common genetic basis of auxotrophy among arbuscular mycorrhizal fungi.</title>
        <authorList>
            <person name="Kobayashi Y."/>
        </authorList>
    </citation>
    <scope>NUCLEOTIDE SEQUENCE [LARGE SCALE GENOMIC DNA]</scope>
    <source>
        <strain evidence="2 3">HR1</strain>
    </source>
</reference>
<sequence>MEKRNEEIDDDYVYDSDNYDDVPEVPKGHLTEKEEDKLLWETICDVYKGTEAVTMMRKAREMLGMPI</sequence>
<dbReference type="EMBL" id="BEXD01001591">
    <property type="protein sequence ID" value="GBB94866.1"/>
    <property type="molecule type" value="Genomic_DNA"/>
</dbReference>
<organism evidence="2 3">
    <name type="scientific">Rhizophagus clarus</name>
    <dbReference type="NCBI Taxonomy" id="94130"/>
    <lineage>
        <taxon>Eukaryota</taxon>
        <taxon>Fungi</taxon>
        <taxon>Fungi incertae sedis</taxon>
        <taxon>Mucoromycota</taxon>
        <taxon>Glomeromycotina</taxon>
        <taxon>Glomeromycetes</taxon>
        <taxon>Glomerales</taxon>
        <taxon>Glomeraceae</taxon>
        <taxon>Rhizophagus</taxon>
    </lineage>
</organism>